<dbReference type="AlphaFoldDB" id="A0A2T0X6K8"/>
<dbReference type="InterPro" id="IPR010419">
    <property type="entry name" value="CO_DH_gsu"/>
</dbReference>
<dbReference type="Gene3D" id="3.30.530.20">
    <property type="match status" value="1"/>
</dbReference>
<sequence>MEFTGSRTIAAPRAAVWAALTDPSVLRQAIPGCTQMTGSVEEGFDAVVTQKVGPVKATFRGTVTLSDVVPGASYRIEGAGKGGVAGFARGGADVRLTDADGGVTLMEYAADGKVGGKLAQLGGRVVGGFARTMADRFFANLEELIEDARPPEGPR</sequence>
<dbReference type="PANTHER" id="PTHR38588:SF1">
    <property type="entry name" value="BLL0334 PROTEIN"/>
    <property type="match status" value="1"/>
</dbReference>
<reference evidence="1 2" key="1">
    <citation type="submission" date="2018-03" db="EMBL/GenBank/DDBJ databases">
        <title>Genomic Encyclopedia of Archaeal and Bacterial Type Strains, Phase II (KMG-II): from individual species to whole genera.</title>
        <authorList>
            <person name="Goeker M."/>
        </authorList>
    </citation>
    <scope>NUCLEOTIDE SEQUENCE [LARGE SCALE GENOMIC DNA]</scope>
    <source>
        <strain evidence="1 2">DSM 29318</strain>
    </source>
</reference>
<dbReference type="RefSeq" id="WP_106159060.1">
    <property type="nucleotide sequence ID" value="NZ_PVTT01000001.1"/>
</dbReference>
<dbReference type="PANTHER" id="PTHR38588">
    <property type="entry name" value="BLL0334 PROTEIN"/>
    <property type="match status" value="1"/>
</dbReference>
<organism evidence="1 2">
    <name type="scientific">Hasllibacter halocynthiae</name>
    <dbReference type="NCBI Taxonomy" id="595589"/>
    <lineage>
        <taxon>Bacteria</taxon>
        <taxon>Pseudomonadati</taxon>
        <taxon>Pseudomonadota</taxon>
        <taxon>Alphaproteobacteria</taxon>
        <taxon>Rhodobacterales</taxon>
        <taxon>Roseobacteraceae</taxon>
        <taxon>Hasllibacter</taxon>
    </lineage>
</organism>
<gene>
    <name evidence="1" type="ORF">BCF33_0161</name>
</gene>
<dbReference type="OrthoDB" id="9787428at2"/>
<accession>A0A2T0X6K8</accession>
<evidence type="ECO:0008006" key="3">
    <source>
        <dbReference type="Google" id="ProtNLM"/>
    </source>
</evidence>
<evidence type="ECO:0000313" key="1">
    <source>
        <dbReference type="EMBL" id="PRY94569.1"/>
    </source>
</evidence>
<dbReference type="CDD" id="cd05018">
    <property type="entry name" value="CoxG"/>
    <property type="match status" value="1"/>
</dbReference>
<keyword evidence="2" id="KW-1185">Reference proteome</keyword>
<dbReference type="Proteomes" id="UP000238801">
    <property type="component" value="Unassembled WGS sequence"/>
</dbReference>
<protein>
    <recommendedName>
        <fullName evidence="3">Carbon monoxide dehydrogenase subunit G</fullName>
    </recommendedName>
</protein>
<dbReference type="EMBL" id="PVTT01000001">
    <property type="protein sequence ID" value="PRY94569.1"/>
    <property type="molecule type" value="Genomic_DNA"/>
</dbReference>
<comment type="caution">
    <text evidence="1">The sequence shown here is derived from an EMBL/GenBank/DDBJ whole genome shotgun (WGS) entry which is preliminary data.</text>
</comment>
<evidence type="ECO:0000313" key="2">
    <source>
        <dbReference type="Proteomes" id="UP000238801"/>
    </source>
</evidence>
<dbReference type="SUPFAM" id="SSF55961">
    <property type="entry name" value="Bet v1-like"/>
    <property type="match status" value="1"/>
</dbReference>
<dbReference type="InterPro" id="IPR023393">
    <property type="entry name" value="START-like_dom_sf"/>
</dbReference>
<dbReference type="Pfam" id="PF06240">
    <property type="entry name" value="COXG"/>
    <property type="match status" value="1"/>
</dbReference>
<name>A0A2T0X6K8_9RHOB</name>
<proteinExistence type="predicted"/>